<proteinExistence type="predicted"/>
<organism evidence="2 3">
    <name type="scientific">Hymenobacter armeniacus</name>
    <dbReference type="NCBI Taxonomy" id="2771358"/>
    <lineage>
        <taxon>Bacteria</taxon>
        <taxon>Pseudomonadati</taxon>
        <taxon>Bacteroidota</taxon>
        <taxon>Cytophagia</taxon>
        <taxon>Cytophagales</taxon>
        <taxon>Hymenobacteraceae</taxon>
        <taxon>Hymenobacter</taxon>
    </lineage>
</organism>
<evidence type="ECO:0000313" key="3">
    <source>
        <dbReference type="Proteomes" id="UP000606003"/>
    </source>
</evidence>
<protein>
    <submittedName>
        <fullName evidence="2">T9SS type A sorting domain-containing protein</fullName>
    </submittedName>
</protein>
<evidence type="ECO:0000256" key="1">
    <source>
        <dbReference type="SAM" id="MobiDB-lite"/>
    </source>
</evidence>
<gene>
    <name evidence="2" type="ORF">IC234_14850</name>
</gene>
<feature type="compositionally biased region" description="Polar residues" evidence="1">
    <location>
        <begin position="1"/>
        <end position="15"/>
    </location>
</feature>
<feature type="region of interest" description="Disordered" evidence="1">
    <location>
        <begin position="1"/>
        <end position="23"/>
    </location>
</feature>
<comment type="caution">
    <text evidence="2">The sequence shown here is derived from an EMBL/GenBank/DDBJ whole genome shotgun (WGS) entry which is preliminary data.</text>
</comment>
<dbReference type="Proteomes" id="UP000606003">
    <property type="component" value="Unassembled WGS sequence"/>
</dbReference>
<sequence>MVRNAVVTQVTSQTPNPDPTQPPRECVIIDARPAPAAYPNPADTTLYLAAPATTEARALPRTAVLYNAQGREVRRASGPAPAELRAAGLPVGLYYLRVEQNGRVSRHQIRVQH</sequence>
<dbReference type="RefSeq" id="WP_190926065.1">
    <property type="nucleotide sequence ID" value="NZ_JACXAC010000005.1"/>
</dbReference>
<dbReference type="EMBL" id="JACXAC010000005">
    <property type="protein sequence ID" value="MBD2723406.1"/>
    <property type="molecule type" value="Genomic_DNA"/>
</dbReference>
<dbReference type="NCBIfam" id="TIGR04183">
    <property type="entry name" value="Por_Secre_tail"/>
    <property type="match status" value="1"/>
</dbReference>
<accession>A0ABR8JX71</accession>
<reference evidence="2 3" key="1">
    <citation type="submission" date="2020-09" db="EMBL/GenBank/DDBJ databases">
        <authorList>
            <person name="Kim M.K."/>
        </authorList>
    </citation>
    <scope>NUCLEOTIDE SEQUENCE [LARGE SCALE GENOMIC DNA]</scope>
    <source>
        <strain evidence="2 3">BT189</strain>
    </source>
</reference>
<name>A0ABR8JX71_9BACT</name>
<dbReference type="InterPro" id="IPR026444">
    <property type="entry name" value="Secre_tail"/>
</dbReference>
<evidence type="ECO:0000313" key="2">
    <source>
        <dbReference type="EMBL" id="MBD2723406.1"/>
    </source>
</evidence>
<keyword evidence="3" id="KW-1185">Reference proteome</keyword>